<feature type="compositionally biased region" description="Acidic residues" evidence="1">
    <location>
        <begin position="122"/>
        <end position="137"/>
    </location>
</feature>
<feature type="compositionally biased region" description="Basic and acidic residues" evidence="1">
    <location>
        <begin position="111"/>
        <end position="121"/>
    </location>
</feature>
<evidence type="ECO:0000313" key="2">
    <source>
        <dbReference type="EMBL" id="MEQ2179757.1"/>
    </source>
</evidence>
<evidence type="ECO:0000256" key="1">
    <source>
        <dbReference type="SAM" id="MobiDB-lite"/>
    </source>
</evidence>
<keyword evidence="3" id="KW-1185">Reference proteome</keyword>
<protein>
    <submittedName>
        <fullName evidence="2">Uncharacterized protein</fullName>
    </submittedName>
</protein>
<proteinExistence type="predicted"/>
<name>A0ABV0P8J1_9TELE</name>
<feature type="region of interest" description="Disordered" evidence="1">
    <location>
        <begin position="1"/>
        <end position="137"/>
    </location>
</feature>
<feature type="compositionally biased region" description="Basic and acidic residues" evidence="1">
    <location>
        <begin position="7"/>
        <end position="23"/>
    </location>
</feature>
<accession>A0ABV0P8J1</accession>
<dbReference type="Proteomes" id="UP001476798">
    <property type="component" value="Unassembled WGS sequence"/>
</dbReference>
<feature type="non-terminal residue" evidence="2">
    <location>
        <position position="137"/>
    </location>
</feature>
<reference evidence="2 3" key="1">
    <citation type="submission" date="2021-06" db="EMBL/GenBank/DDBJ databases">
        <authorList>
            <person name="Palmer J.M."/>
        </authorList>
    </citation>
    <scope>NUCLEOTIDE SEQUENCE [LARGE SCALE GENOMIC DNA]</scope>
    <source>
        <strain evidence="2 3">GA_2019</strain>
        <tissue evidence="2">Muscle</tissue>
    </source>
</reference>
<gene>
    <name evidence="2" type="ORF">GOODEAATRI_028409</name>
</gene>
<comment type="caution">
    <text evidence="2">The sequence shown here is derived from an EMBL/GenBank/DDBJ whole genome shotgun (WGS) entry which is preliminary data.</text>
</comment>
<evidence type="ECO:0000313" key="3">
    <source>
        <dbReference type="Proteomes" id="UP001476798"/>
    </source>
</evidence>
<sequence>FFEELSTDSKPEKANEAAGKDSQTKQPQKKKERRKGKGVDVGENDEDVMLTLKNLSVQASDEEDEPDIIPIQKDKKKTGNIFAALSQGQSDDEQDLHDDDDKPAMKTGKGKITDKNLNTDDNKDEEEEDDEGSDNMM</sequence>
<feature type="non-terminal residue" evidence="2">
    <location>
        <position position="1"/>
    </location>
</feature>
<dbReference type="EMBL" id="JAHRIO010063902">
    <property type="protein sequence ID" value="MEQ2179757.1"/>
    <property type="molecule type" value="Genomic_DNA"/>
</dbReference>
<feature type="compositionally biased region" description="Basic residues" evidence="1">
    <location>
        <begin position="27"/>
        <end position="36"/>
    </location>
</feature>
<organism evidence="2 3">
    <name type="scientific">Goodea atripinnis</name>
    <dbReference type="NCBI Taxonomy" id="208336"/>
    <lineage>
        <taxon>Eukaryota</taxon>
        <taxon>Metazoa</taxon>
        <taxon>Chordata</taxon>
        <taxon>Craniata</taxon>
        <taxon>Vertebrata</taxon>
        <taxon>Euteleostomi</taxon>
        <taxon>Actinopterygii</taxon>
        <taxon>Neopterygii</taxon>
        <taxon>Teleostei</taxon>
        <taxon>Neoteleostei</taxon>
        <taxon>Acanthomorphata</taxon>
        <taxon>Ovalentaria</taxon>
        <taxon>Atherinomorphae</taxon>
        <taxon>Cyprinodontiformes</taxon>
        <taxon>Goodeidae</taxon>
        <taxon>Goodea</taxon>
    </lineage>
</organism>